<dbReference type="OrthoDB" id="2385582at2759"/>
<gene>
    <name evidence="2" type="ORF">DEBURN_LOCUS3775</name>
</gene>
<dbReference type="EMBL" id="CAJVPK010000250">
    <property type="protein sequence ID" value="CAG8483153.1"/>
    <property type="molecule type" value="Genomic_DNA"/>
</dbReference>
<evidence type="ECO:0000256" key="1">
    <source>
        <dbReference type="SAM" id="MobiDB-lite"/>
    </source>
</evidence>
<name>A0A9N8Z8G5_9GLOM</name>
<proteinExistence type="predicted"/>
<dbReference type="Proteomes" id="UP000789706">
    <property type="component" value="Unassembled WGS sequence"/>
</dbReference>
<keyword evidence="3" id="KW-1185">Reference proteome</keyword>
<evidence type="ECO:0000313" key="3">
    <source>
        <dbReference type="Proteomes" id="UP000789706"/>
    </source>
</evidence>
<reference evidence="2" key="1">
    <citation type="submission" date="2021-06" db="EMBL/GenBank/DDBJ databases">
        <authorList>
            <person name="Kallberg Y."/>
            <person name="Tangrot J."/>
            <person name="Rosling A."/>
        </authorList>
    </citation>
    <scope>NUCLEOTIDE SEQUENCE</scope>
    <source>
        <strain evidence="2">AZ414A</strain>
    </source>
</reference>
<protein>
    <submittedName>
        <fullName evidence="2">6173_t:CDS:1</fullName>
    </submittedName>
</protein>
<dbReference type="AlphaFoldDB" id="A0A9N8Z8G5"/>
<evidence type="ECO:0000313" key="2">
    <source>
        <dbReference type="EMBL" id="CAG8483153.1"/>
    </source>
</evidence>
<feature type="region of interest" description="Disordered" evidence="1">
    <location>
        <begin position="78"/>
        <end position="111"/>
    </location>
</feature>
<feature type="compositionally biased region" description="Basic and acidic residues" evidence="1">
    <location>
        <begin position="83"/>
        <end position="93"/>
    </location>
</feature>
<sequence>MRKALTVRGQIDSLLAVKAERDRKEGENGTYQFRYEFLLARDDHCEITVRRTYDKEILLTFDVSGKYYGKQLRKPYEEEEVSSGDKRSSEVLKPDSISSVQTKKVSIETCK</sequence>
<organism evidence="2 3">
    <name type="scientific">Diversispora eburnea</name>
    <dbReference type="NCBI Taxonomy" id="1213867"/>
    <lineage>
        <taxon>Eukaryota</taxon>
        <taxon>Fungi</taxon>
        <taxon>Fungi incertae sedis</taxon>
        <taxon>Mucoromycota</taxon>
        <taxon>Glomeromycotina</taxon>
        <taxon>Glomeromycetes</taxon>
        <taxon>Diversisporales</taxon>
        <taxon>Diversisporaceae</taxon>
        <taxon>Diversispora</taxon>
    </lineage>
</organism>
<comment type="caution">
    <text evidence="2">The sequence shown here is derived from an EMBL/GenBank/DDBJ whole genome shotgun (WGS) entry which is preliminary data.</text>
</comment>
<accession>A0A9N8Z8G5</accession>